<dbReference type="Proteomes" id="UP000220768">
    <property type="component" value="Unassembled WGS sequence"/>
</dbReference>
<reference evidence="3 4" key="1">
    <citation type="submission" date="2017-09" db="EMBL/GenBank/DDBJ databases">
        <title>Comparative genomics of rhizobia isolated from Phaseolus vulgaris in China.</title>
        <authorList>
            <person name="Tong W."/>
        </authorList>
    </citation>
    <scope>NUCLEOTIDE SEQUENCE [LARGE SCALE GENOMIC DNA]</scope>
    <source>
        <strain evidence="3 4">C5</strain>
    </source>
</reference>
<feature type="domain" description="Luciferase-like" evidence="2">
    <location>
        <begin position="32"/>
        <end position="317"/>
    </location>
</feature>
<dbReference type="PANTHER" id="PTHR30137:SF15">
    <property type="entry name" value="BLL6902 PROTEIN"/>
    <property type="match status" value="1"/>
</dbReference>
<dbReference type="EMBL" id="NWSV01000005">
    <property type="protein sequence ID" value="PDT04391.1"/>
    <property type="molecule type" value="Genomic_DNA"/>
</dbReference>
<evidence type="ECO:0000313" key="4">
    <source>
        <dbReference type="Proteomes" id="UP000220768"/>
    </source>
</evidence>
<dbReference type="SUPFAM" id="SSF51679">
    <property type="entry name" value="Bacterial luciferase-like"/>
    <property type="match status" value="1"/>
</dbReference>
<dbReference type="GO" id="GO:0005829">
    <property type="term" value="C:cytosol"/>
    <property type="evidence" value="ECO:0007669"/>
    <property type="project" value="TreeGrafter"/>
</dbReference>
<feature type="compositionally biased region" description="Polar residues" evidence="1">
    <location>
        <begin position="291"/>
        <end position="303"/>
    </location>
</feature>
<protein>
    <submittedName>
        <fullName evidence="3">LLM class flavin-dependent oxidoreductase</fullName>
    </submittedName>
</protein>
<gene>
    <name evidence="3" type="ORF">CO666_11035</name>
</gene>
<comment type="caution">
    <text evidence="3">The sequence shown here is derived from an EMBL/GenBank/DDBJ whole genome shotgun (WGS) entry which is preliminary data.</text>
</comment>
<evidence type="ECO:0000256" key="1">
    <source>
        <dbReference type="SAM" id="MobiDB-lite"/>
    </source>
</evidence>
<evidence type="ECO:0000313" key="3">
    <source>
        <dbReference type="EMBL" id="PDT04391.1"/>
    </source>
</evidence>
<sequence length="363" mass="38477">MTVIAPAAAPSASFRPKKRLGFNTRVSFTDETGPAHGLREGIELFKAAERLGYQSGWAYQRHFDHYLSSPLPFFAAAGQHTSHIVLGSAVIPMRYQDPILLAEAAGTTDLLIGGRLELAISTGSNAAFDAVFGTVETDARTEAKRRQARFLSAIAGEVLHTVAESGQGAAEGSQLRVTPHSPTLRSRIRQGSASLGSAIQAAELGIGLIAGTVQHDHADGESFGAYQARCIEAFRATWRRERTSEPPPVAVAASILVGTTPELREQYAAYDLERRTQGIAASRPKGALEPSSRTNQPPGSQISPVFHGTPDQVIEAVFSDPGLAAADEVVLFLPPALGLAENIRLLTDLAGTVAPSLGWSPDL</sequence>
<dbReference type="GO" id="GO:0016705">
    <property type="term" value="F:oxidoreductase activity, acting on paired donors, with incorporation or reduction of molecular oxygen"/>
    <property type="evidence" value="ECO:0007669"/>
    <property type="project" value="InterPro"/>
</dbReference>
<dbReference type="InterPro" id="IPR050766">
    <property type="entry name" value="Bact_Lucif_Oxidored"/>
</dbReference>
<keyword evidence="4" id="KW-1185">Reference proteome</keyword>
<dbReference type="AlphaFoldDB" id="A0A2A6JE14"/>
<evidence type="ECO:0000259" key="2">
    <source>
        <dbReference type="Pfam" id="PF00296"/>
    </source>
</evidence>
<dbReference type="InterPro" id="IPR036661">
    <property type="entry name" value="Luciferase-like_sf"/>
</dbReference>
<name>A0A2A6JE14_9HYPH</name>
<dbReference type="InterPro" id="IPR011251">
    <property type="entry name" value="Luciferase-like_dom"/>
</dbReference>
<accession>A0A2A6JE14</accession>
<proteinExistence type="predicted"/>
<dbReference type="Gene3D" id="3.20.20.30">
    <property type="entry name" value="Luciferase-like domain"/>
    <property type="match status" value="1"/>
</dbReference>
<dbReference type="RefSeq" id="WP_097612104.1">
    <property type="nucleotide sequence ID" value="NZ_NWSV01000005.1"/>
</dbReference>
<feature type="region of interest" description="Disordered" evidence="1">
    <location>
        <begin position="280"/>
        <end position="306"/>
    </location>
</feature>
<dbReference type="PANTHER" id="PTHR30137">
    <property type="entry name" value="LUCIFERASE-LIKE MONOOXYGENASE"/>
    <property type="match status" value="1"/>
</dbReference>
<dbReference type="Pfam" id="PF00296">
    <property type="entry name" value="Bac_luciferase"/>
    <property type="match status" value="1"/>
</dbReference>
<organism evidence="3 4">
    <name type="scientific">Rhizobium chutanense</name>
    <dbReference type="NCBI Taxonomy" id="2035448"/>
    <lineage>
        <taxon>Bacteria</taxon>
        <taxon>Pseudomonadati</taxon>
        <taxon>Pseudomonadota</taxon>
        <taxon>Alphaproteobacteria</taxon>
        <taxon>Hyphomicrobiales</taxon>
        <taxon>Rhizobiaceae</taxon>
        <taxon>Rhizobium/Agrobacterium group</taxon>
        <taxon>Rhizobium</taxon>
    </lineage>
</organism>